<dbReference type="InterPro" id="IPR047283">
    <property type="entry name" value="FXYD4"/>
</dbReference>
<dbReference type="GO" id="GO:0017080">
    <property type="term" value="F:sodium channel regulator activity"/>
    <property type="evidence" value="ECO:0007669"/>
    <property type="project" value="TreeGrafter"/>
</dbReference>
<keyword evidence="6 17" id="KW-0812">Transmembrane</keyword>
<evidence type="ECO:0000256" key="6">
    <source>
        <dbReference type="ARBA" id="ARBA00022692"/>
    </source>
</evidence>
<evidence type="ECO:0000256" key="17">
    <source>
        <dbReference type="RuleBase" id="RU364131"/>
    </source>
</evidence>
<keyword evidence="2 17" id="KW-0813">Transport</keyword>
<comment type="subunit">
    <text evidence="16">Regulatory subunit of the sodium/potassium-transporting ATPase which is composed of a catalytic alpha subunit, a non-catalytic beta subunit and a regulatory subunit. The regulatory subunit, a member of the FXYD protein family, modulates the enzymatic activity in a tissue- and isoform-specific way by changing affinities of the Na+/K+-ATPase toward Na(+), K(+) or ATP.</text>
</comment>
<dbReference type="CDD" id="cd20322">
    <property type="entry name" value="FXYD4"/>
    <property type="match status" value="1"/>
</dbReference>
<dbReference type="Pfam" id="PF02038">
    <property type="entry name" value="ATP1G1_PLM_MAT8"/>
    <property type="match status" value="1"/>
</dbReference>
<keyword evidence="9 17" id="KW-1133">Transmembrane helix</keyword>
<keyword evidence="20" id="KW-1185">Reference proteome</keyword>
<evidence type="ECO:0000256" key="18">
    <source>
        <dbReference type="SAM" id="MobiDB-lite"/>
    </source>
</evidence>
<keyword evidence="4" id="KW-0633">Potassium transport</keyword>
<evidence type="ECO:0000256" key="10">
    <source>
        <dbReference type="ARBA" id="ARBA00023053"/>
    </source>
</evidence>
<dbReference type="AlphaFoldDB" id="A0A5N4DKB0"/>
<evidence type="ECO:0000256" key="9">
    <source>
        <dbReference type="ARBA" id="ARBA00022989"/>
    </source>
</evidence>
<evidence type="ECO:0000256" key="7">
    <source>
        <dbReference type="ARBA" id="ARBA00022729"/>
    </source>
</evidence>
<keyword evidence="11 17" id="KW-0406">Ion transport</keyword>
<keyword evidence="12 17" id="KW-0472">Membrane</keyword>
<dbReference type="FunFam" id="1.20.5.780:FF:000007">
    <property type="entry name" value="FXYD domain-containing ion transport regulator"/>
    <property type="match status" value="1"/>
</dbReference>
<evidence type="ECO:0000256" key="12">
    <source>
        <dbReference type="ARBA" id="ARBA00023136"/>
    </source>
</evidence>
<accession>A0A5N4DKB0</accession>
<evidence type="ECO:0000256" key="11">
    <source>
        <dbReference type="ARBA" id="ARBA00023065"/>
    </source>
</evidence>
<dbReference type="GO" id="GO:0071805">
    <property type="term" value="P:potassium ion transmembrane transport"/>
    <property type="evidence" value="ECO:0007669"/>
    <property type="project" value="InterPro"/>
</dbReference>
<dbReference type="GO" id="GO:0016323">
    <property type="term" value="C:basolateral plasma membrane"/>
    <property type="evidence" value="ECO:0007669"/>
    <property type="project" value="UniProtKB-SubCell"/>
</dbReference>
<evidence type="ECO:0000256" key="13">
    <source>
        <dbReference type="ARBA" id="ARBA00023201"/>
    </source>
</evidence>
<evidence type="ECO:0000256" key="3">
    <source>
        <dbReference type="ARBA" id="ARBA00022475"/>
    </source>
</evidence>
<evidence type="ECO:0000256" key="8">
    <source>
        <dbReference type="ARBA" id="ARBA00022958"/>
    </source>
</evidence>
<evidence type="ECO:0000256" key="5">
    <source>
        <dbReference type="ARBA" id="ARBA00022607"/>
    </source>
</evidence>
<evidence type="ECO:0000256" key="15">
    <source>
        <dbReference type="ARBA" id="ARBA00054079"/>
    </source>
</evidence>
<feature type="non-terminal residue" evidence="19">
    <location>
        <position position="1"/>
    </location>
</feature>
<evidence type="ECO:0000256" key="4">
    <source>
        <dbReference type="ARBA" id="ARBA00022538"/>
    </source>
</evidence>
<dbReference type="PANTHER" id="PTHR14132">
    <property type="entry name" value="SODIUM/POTASSIUM-TRANSPORTING ATPASE SUBUNIT GAMMA"/>
    <property type="match status" value="1"/>
</dbReference>
<keyword evidence="13" id="KW-0739">Sodium transport</keyword>
<evidence type="ECO:0000256" key="2">
    <source>
        <dbReference type="ARBA" id="ARBA00022448"/>
    </source>
</evidence>
<organism evidence="19 20">
    <name type="scientific">Camelus dromedarius</name>
    <name type="common">Dromedary</name>
    <name type="synonym">Arabian camel</name>
    <dbReference type="NCBI Taxonomy" id="9838"/>
    <lineage>
        <taxon>Eukaryota</taxon>
        <taxon>Metazoa</taxon>
        <taxon>Chordata</taxon>
        <taxon>Craniata</taxon>
        <taxon>Vertebrata</taxon>
        <taxon>Euteleostomi</taxon>
        <taxon>Mammalia</taxon>
        <taxon>Eutheria</taxon>
        <taxon>Laurasiatheria</taxon>
        <taxon>Artiodactyla</taxon>
        <taxon>Tylopoda</taxon>
        <taxon>Camelidae</taxon>
        <taxon>Camelus</taxon>
    </lineage>
</organism>
<comment type="similarity">
    <text evidence="1 17">Belongs to the FXYD family.</text>
</comment>
<dbReference type="GO" id="GO:0043269">
    <property type="term" value="P:regulation of monoatomic ion transport"/>
    <property type="evidence" value="ECO:0007669"/>
    <property type="project" value="InterPro"/>
</dbReference>
<dbReference type="EMBL" id="JWIN03000011">
    <property type="protein sequence ID" value="KAB1271633.1"/>
    <property type="molecule type" value="Genomic_DNA"/>
</dbReference>
<feature type="transmembrane region" description="Helical" evidence="17">
    <location>
        <begin position="124"/>
        <end position="146"/>
    </location>
</feature>
<proteinExistence type="inferred from homology"/>
<comment type="caution">
    <text evidence="19">The sequence shown here is derived from an EMBL/GenBank/DDBJ whole genome shotgun (WGS) entry which is preliminary data.</text>
</comment>
<evidence type="ECO:0000256" key="16">
    <source>
        <dbReference type="ARBA" id="ARBA00066169"/>
    </source>
</evidence>
<name>A0A5N4DKB0_CAMDR</name>
<keyword evidence="8" id="KW-0630">Potassium</keyword>
<protein>
    <recommendedName>
        <fullName evidence="17">FXYD domain-containing ion transport regulator</fullName>
    </recommendedName>
</protein>
<evidence type="ECO:0000256" key="14">
    <source>
        <dbReference type="ARBA" id="ARBA00023768"/>
    </source>
</evidence>
<keyword evidence="7" id="KW-0732">Signal</keyword>
<dbReference type="STRING" id="9838.ENSCDRP00005009587"/>
<dbReference type="Proteomes" id="UP000299084">
    <property type="component" value="Unassembled WGS sequence"/>
</dbReference>
<comment type="function">
    <text evidence="15">Associates with and regulates the activity of the sodium/potassium-transporting ATPase (NKA) which catalyzes the hydrolysis of ATP coupled with the exchange of Na(+) and K(+) ions across the plasma membrane. Increases the apparent affinity of the transporter for Na(+) and increases NKA activity.</text>
</comment>
<dbReference type="InterPro" id="IPR000272">
    <property type="entry name" value="Ion-transport_regulator_FXYD"/>
</dbReference>
<evidence type="ECO:0000256" key="1">
    <source>
        <dbReference type="ARBA" id="ARBA00005948"/>
    </source>
</evidence>
<dbReference type="Gene3D" id="1.20.5.780">
    <property type="entry name" value="Single helix bin"/>
    <property type="match status" value="1"/>
</dbReference>
<keyword evidence="5" id="KW-0740">Sodium/potassium transport</keyword>
<reference evidence="19 20" key="1">
    <citation type="journal article" date="2019" name="Mol. Ecol. Resour.">
        <title>Improving Illumina assemblies with Hi-C and long reads: an example with the North African dromedary.</title>
        <authorList>
            <person name="Elbers J.P."/>
            <person name="Rogers M.F."/>
            <person name="Perelman P.L."/>
            <person name="Proskuryakova A.A."/>
            <person name="Serdyukova N.A."/>
            <person name="Johnson W.E."/>
            <person name="Horin P."/>
            <person name="Corander J."/>
            <person name="Murphy D."/>
            <person name="Burger P.A."/>
        </authorList>
    </citation>
    <scope>NUCLEOTIDE SEQUENCE [LARGE SCALE GENOMIC DNA]</scope>
    <source>
        <strain evidence="19">Drom800</strain>
        <tissue evidence="19">Blood</tissue>
    </source>
</reference>
<evidence type="ECO:0000313" key="19">
    <source>
        <dbReference type="EMBL" id="KAB1271633.1"/>
    </source>
</evidence>
<comment type="subcellular location">
    <subcellularLocation>
        <location evidence="14">Basolateral cell membrane</location>
        <topology evidence="14">Single-pass type I membrane protein</topology>
    </subcellularLocation>
</comment>
<gene>
    <name evidence="19" type="ORF">Cadr_000008922</name>
</gene>
<dbReference type="GO" id="GO:0006814">
    <property type="term" value="P:sodium ion transport"/>
    <property type="evidence" value="ECO:0007669"/>
    <property type="project" value="UniProtKB-KW"/>
</dbReference>
<evidence type="ECO:0000313" key="20">
    <source>
        <dbReference type="Proteomes" id="UP000299084"/>
    </source>
</evidence>
<keyword evidence="3" id="KW-1003">Cell membrane</keyword>
<feature type="region of interest" description="Disordered" evidence="18">
    <location>
        <begin position="170"/>
        <end position="189"/>
    </location>
</feature>
<keyword evidence="10" id="KW-0915">Sodium</keyword>
<sequence length="189" mass="20026">LSWPGAHDSALCWVWQGKQSPLRAHWGEGAPGILRNLTSSLLPDGIVALGGATRFKEPEPTWAGRSPSSLHRPALCTGLSALSCSCVMEGLTQGLLLLLAGLPVLEANDVVDKDSPFYYDWEGLQVGGTICAVLLCIAGILFALSGKCKCKSNQKRSPLPEKAVPLITPGETGSFQRLPGTQAATEFEN</sequence>
<dbReference type="PANTHER" id="PTHR14132:SF10">
    <property type="entry name" value="FXYD DOMAIN-CONTAINING ION TRANSPORT REGULATOR 4"/>
    <property type="match status" value="1"/>
</dbReference>